<name>A0A8K0CXH5_IGNLU</name>
<evidence type="ECO:0000313" key="2">
    <source>
        <dbReference type="Proteomes" id="UP000801492"/>
    </source>
</evidence>
<dbReference type="EMBL" id="VTPC01008022">
    <property type="protein sequence ID" value="KAF2893391.1"/>
    <property type="molecule type" value="Genomic_DNA"/>
</dbReference>
<dbReference type="Proteomes" id="UP000801492">
    <property type="component" value="Unassembled WGS sequence"/>
</dbReference>
<sequence>MVDLIMKALVISLDQNHEIAFMTNKNENEHANFTAEDEIRFCHRQWSHKPFSVAKSGHCIKALKQKDLQWLTQTGNSIKMKDAWVCNDLSCTLLSVRKLQQARLQVIFRKDQALIKKY</sequence>
<organism evidence="1 2">
    <name type="scientific">Ignelater luminosus</name>
    <name type="common">Cucubano</name>
    <name type="synonym">Pyrophorus luminosus</name>
    <dbReference type="NCBI Taxonomy" id="2038154"/>
    <lineage>
        <taxon>Eukaryota</taxon>
        <taxon>Metazoa</taxon>
        <taxon>Ecdysozoa</taxon>
        <taxon>Arthropoda</taxon>
        <taxon>Hexapoda</taxon>
        <taxon>Insecta</taxon>
        <taxon>Pterygota</taxon>
        <taxon>Neoptera</taxon>
        <taxon>Endopterygota</taxon>
        <taxon>Coleoptera</taxon>
        <taxon>Polyphaga</taxon>
        <taxon>Elateriformia</taxon>
        <taxon>Elateroidea</taxon>
        <taxon>Elateridae</taxon>
        <taxon>Agrypninae</taxon>
        <taxon>Pyrophorini</taxon>
        <taxon>Ignelater</taxon>
    </lineage>
</organism>
<accession>A0A8K0CXH5</accession>
<evidence type="ECO:0000313" key="1">
    <source>
        <dbReference type="EMBL" id="KAF2893391.1"/>
    </source>
</evidence>
<reference evidence="1" key="1">
    <citation type="submission" date="2019-08" db="EMBL/GenBank/DDBJ databases">
        <title>The genome of the North American firefly Photinus pyralis.</title>
        <authorList>
            <consortium name="Photinus pyralis genome working group"/>
            <person name="Fallon T.R."/>
            <person name="Sander Lower S.E."/>
            <person name="Weng J.-K."/>
        </authorList>
    </citation>
    <scope>NUCLEOTIDE SEQUENCE</scope>
    <source>
        <strain evidence="1">TRF0915ILg1</strain>
        <tissue evidence="1">Whole body</tissue>
    </source>
</reference>
<protein>
    <submittedName>
        <fullName evidence="1">Uncharacterized protein</fullName>
    </submittedName>
</protein>
<keyword evidence="2" id="KW-1185">Reference proteome</keyword>
<proteinExistence type="predicted"/>
<comment type="caution">
    <text evidence="1">The sequence shown here is derived from an EMBL/GenBank/DDBJ whole genome shotgun (WGS) entry which is preliminary data.</text>
</comment>
<dbReference type="AlphaFoldDB" id="A0A8K0CXH5"/>
<gene>
    <name evidence="1" type="ORF">ILUMI_12785</name>
</gene>